<sequence length="44" mass="5102">GQWNDLVQTCASYHECQIEMEDNIGFYYVSSQAWGFAGRPEVRD</sequence>
<evidence type="ECO:0000313" key="1">
    <source>
        <dbReference type="EMBL" id="CAF4785311.1"/>
    </source>
</evidence>
<gene>
    <name evidence="1" type="ORF">SMN809_LOCUS46526</name>
    <name evidence="2" type="ORF">SMN809_LOCUS54323</name>
</gene>
<dbReference type="EMBL" id="CAJOBI010144934">
    <property type="protein sequence ID" value="CAF4785311.1"/>
    <property type="molecule type" value="Genomic_DNA"/>
</dbReference>
<dbReference type="AlphaFoldDB" id="A0A8S3CTT9"/>
<dbReference type="EMBL" id="CAJOBI010189106">
    <property type="protein sequence ID" value="CAF4955197.1"/>
    <property type="molecule type" value="Genomic_DNA"/>
</dbReference>
<accession>A0A8S3CTT9</accession>
<reference evidence="2" key="1">
    <citation type="submission" date="2021-02" db="EMBL/GenBank/DDBJ databases">
        <authorList>
            <person name="Nowell W R."/>
        </authorList>
    </citation>
    <scope>NUCLEOTIDE SEQUENCE</scope>
</reference>
<protein>
    <submittedName>
        <fullName evidence="2">Uncharacterized protein</fullName>
    </submittedName>
</protein>
<evidence type="ECO:0000313" key="3">
    <source>
        <dbReference type="Proteomes" id="UP000676336"/>
    </source>
</evidence>
<feature type="non-terminal residue" evidence="2">
    <location>
        <position position="1"/>
    </location>
</feature>
<evidence type="ECO:0000313" key="2">
    <source>
        <dbReference type="EMBL" id="CAF4955197.1"/>
    </source>
</evidence>
<organism evidence="2 3">
    <name type="scientific">Rotaria magnacalcarata</name>
    <dbReference type="NCBI Taxonomy" id="392030"/>
    <lineage>
        <taxon>Eukaryota</taxon>
        <taxon>Metazoa</taxon>
        <taxon>Spiralia</taxon>
        <taxon>Gnathifera</taxon>
        <taxon>Rotifera</taxon>
        <taxon>Eurotatoria</taxon>
        <taxon>Bdelloidea</taxon>
        <taxon>Philodinida</taxon>
        <taxon>Philodinidae</taxon>
        <taxon>Rotaria</taxon>
    </lineage>
</organism>
<name>A0A8S3CTT9_9BILA</name>
<dbReference type="Proteomes" id="UP000676336">
    <property type="component" value="Unassembled WGS sequence"/>
</dbReference>
<comment type="caution">
    <text evidence="2">The sequence shown here is derived from an EMBL/GenBank/DDBJ whole genome shotgun (WGS) entry which is preliminary data.</text>
</comment>
<proteinExistence type="predicted"/>